<organism evidence="1 2">
    <name type="scientific">Lasiodiplodia mahajangana</name>
    <dbReference type="NCBI Taxonomy" id="1108764"/>
    <lineage>
        <taxon>Eukaryota</taxon>
        <taxon>Fungi</taxon>
        <taxon>Dikarya</taxon>
        <taxon>Ascomycota</taxon>
        <taxon>Pezizomycotina</taxon>
        <taxon>Dothideomycetes</taxon>
        <taxon>Dothideomycetes incertae sedis</taxon>
        <taxon>Botryosphaeriales</taxon>
        <taxon>Botryosphaeriaceae</taxon>
        <taxon>Lasiodiplodia</taxon>
    </lineage>
</organism>
<proteinExistence type="predicted"/>
<sequence length="80" mass="8906">MIRRLVGTGADTEQADKKGRRAVHIAAQKGFPSVVQELVYMSDAEAEPRDNEGKTPLDYARENGSVKTVDMLEKLLEMQD</sequence>
<protein>
    <submittedName>
        <fullName evidence="1">Uncharacterized protein</fullName>
    </submittedName>
</protein>
<accession>A0ACC2JFI8</accession>
<gene>
    <name evidence="1" type="ORF">O1611_g7565</name>
</gene>
<evidence type="ECO:0000313" key="2">
    <source>
        <dbReference type="Proteomes" id="UP001153332"/>
    </source>
</evidence>
<reference evidence="1" key="1">
    <citation type="submission" date="2022-12" db="EMBL/GenBank/DDBJ databases">
        <title>Genome Sequence of Lasiodiplodia mahajangana.</title>
        <authorList>
            <person name="Buettner E."/>
        </authorList>
    </citation>
    <scope>NUCLEOTIDE SEQUENCE</scope>
    <source>
        <strain evidence="1">VT137</strain>
    </source>
</reference>
<comment type="caution">
    <text evidence="1">The sequence shown here is derived from an EMBL/GenBank/DDBJ whole genome shotgun (WGS) entry which is preliminary data.</text>
</comment>
<keyword evidence="2" id="KW-1185">Reference proteome</keyword>
<dbReference type="Proteomes" id="UP001153332">
    <property type="component" value="Unassembled WGS sequence"/>
</dbReference>
<name>A0ACC2JFI8_9PEZI</name>
<evidence type="ECO:0000313" key="1">
    <source>
        <dbReference type="EMBL" id="KAJ8126072.1"/>
    </source>
</evidence>
<dbReference type="EMBL" id="JAPUUL010002038">
    <property type="protein sequence ID" value="KAJ8126072.1"/>
    <property type="molecule type" value="Genomic_DNA"/>
</dbReference>